<reference evidence="1 2" key="1">
    <citation type="submission" date="2020-02" db="EMBL/GenBank/DDBJ databases">
        <authorList>
            <person name="Ferguson B K."/>
        </authorList>
    </citation>
    <scope>NUCLEOTIDE SEQUENCE [LARGE SCALE GENOMIC DNA]</scope>
</reference>
<sequence>MPKRSIKMANIRFLRVHKSRTLAYCHKSGLPQERDSSPLVALDRIDASLQICSPDYTRSIRPIIRMIDTVARARRRSTDAARCRRCFLSLFTLCGNLK</sequence>
<gene>
    <name evidence="1" type="ORF">NTEN_LOCUS24260</name>
</gene>
<evidence type="ECO:0000313" key="1">
    <source>
        <dbReference type="EMBL" id="CAB0020689.1"/>
    </source>
</evidence>
<dbReference type="Proteomes" id="UP000479000">
    <property type="component" value="Unassembled WGS sequence"/>
</dbReference>
<dbReference type="AlphaFoldDB" id="A0A6H5HSJ7"/>
<evidence type="ECO:0000313" key="2">
    <source>
        <dbReference type="Proteomes" id="UP000479000"/>
    </source>
</evidence>
<proteinExistence type="predicted"/>
<accession>A0A6H5HSJ7</accession>
<dbReference type="EMBL" id="CADCXU010035556">
    <property type="protein sequence ID" value="CAB0020689.1"/>
    <property type="molecule type" value="Genomic_DNA"/>
</dbReference>
<name>A0A6H5HSJ7_9HEMI</name>
<feature type="non-terminal residue" evidence="1">
    <location>
        <position position="98"/>
    </location>
</feature>
<keyword evidence="2" id="KW-1185">Reference proteome</keyword>
<organism evidence="1 2">
    <name type="scientific">Nesidiocoris tenuis</name>
    <dbReference type="NCBI Taxonomy" id="355587"/>
    <lineage>
        <taxon>Eukaryota</taxon>
        <taxon>Metazoa</taxon>
        <taxon>Ecdysozoa</taxon>
        <taxon>Arthropoda</taxon>
        <taxon>Hexapoda</taxon>
        <taxon>Insecta</taxon>
        <taxon>Pterygota</taxon>
        <taxon>Neoptera</taxon>
        <taxon>Paraneoptera</taxon>
        <taxon>Hemiptera</taxon>
        <taxon>Heteroptera</taxon>
        <taxon>Panheteroptera</taxon>
        <taxon>Cimicomorpha</taxon>
        <taxon>Miridae</taxon>
        <taxon>Dicyphina</taxon>
        <taxon>Nesidiocoris</taxon>
    </lineage>
</organism>
<protein>
    <submittedName>
        <fullName evidence="1">Uncharacterized protein</fullName>
    </submittedName>
</protein>